<name>A0AAV5N389_9GAMM</name>
<dbReference type="SUPFAM" id="SSF52218">
    <property type="entry name" value="Flavoproteins"/>
    <property type="match status" value="1"/>
</dbReference>
<keyword evidence="1" id="KW-0560">Oxidoreductase</keyword>
<dbReference type="AlphaFoldDB" id="A0AAV5N389"/>
<evidence type="ECO:0000256" key="1">
    <source>
        <dbReference type="ARBA" id="ARBA00023002"/>
    </source>
</evidence>
<dbReference type="Pfam" id="PF02525">
    <property type="entry name" value="Flavodoxin_2"/>
    <property type="match status" value="1"/>
</dbReference>
<gene>
    <name evidence="3" type="primary">kefG</name>
    <name evidence="3" type="ORF">SOASR030_16110</name>
</gene>
<dbReference type="PANTHER" id="PTHR47307:SF1">
    <property type="entry name" value="GLUTATHIONE-REGULATED POTASSIUM-EFFLUX SYSTEM ANCILLARY PROTEIN KEFG"/>
    <property type="match status" value="1"/>
</dbReference>
<proteinExistence type="predicted"/>
<dbReference type="Gene3D" id="3.40.50.360">
    <property type="match status" value="1"/>
</dbReference>
<dbReference type="GO" id="GO:0003955">
    <property type="term" value="F:NAD(P)H dehydrogenase (quinone) activity"/>
    <property type="evidence" value="ECO:0007669"/>
    <property type="project" value="TreeGrafter"/>
</dbReference>
<organism evidence="3 4">
    <name type="scientific">Leminorella grimontii</name>
    <dbReference type="NCBI Taxonomy" id="82981"/>
    <lineage>
        <taxon>Bacteria</taxon>
        <taxon>Pseudomonadati</taxon>
        <taxon>Pseudomonadota</taxon>
        <taxon>Gammaproteobacteria</taxon>
        <taxon>Enterobacterales</taxon>
        <taxon>Budviciaceae</taxon>
        <taxon>Leminorella</taxon>
    </lineage>
</organism>
<dbReference type="InterPro" id="IPR003680">
    <property type="entry name" value="Flavodoxin_fold"/>
</dbReference>
<evidence type="ECO:0000259" key="2">
    <source>
        <dbReference type="Pfam" id="PF02525"/>
    </source>
</evidence>
<reference evidence="3" key="1">
    <citation type="submission" date="2022-06" db="EMBL/GenBank/DDBJ databases">
        <title>Draft genome sequences of Leminorella grimontii str. JCM5902.</title>
        <authorList>
            <person name="Wakabayashi Y."/>
            <person name="Kojima K."/>
        </authorList>
    </citation>
    <scope>NUCLEOTIDE SEQUENCE</scope>
    <source>
        <strain evidence="3">JCM 5902</strain>
    </source>
</reference>
<evidence type="ECO:0000313" key="4">
    <source>
        <dbReference type="Proteomes" id="UP001058124"/>
    </source>
</evidence>
<accession>A0AAV5N389</accession>
<dbReference type="InterPro" id="IPR046980">
    <property type="entry name" value="KefG/KefF"/>
</dbReference>
<dbReference type="EMBL" id="BRLH01000003">
    <property type="protein sequence ID" value="GKX55499.1"/>
    <property type="molecule type" value="Genomic_DNA"/>
</dbReference>
<feature type="domain" description="Flavodoxin-like fold" evidence="2">
    <location>
        <begin position="14"/>
        <end position="181"/>
    </location>
</feature>
<evidence type="ECO:0000313" key="3">
    <source>
        <dbReference type="EMBL" id="GKX55499.1"/>
    </source>
</evidence>
<dbReference type="InterPro" id="IPR029039">
    <property type="entry name" value="Flavoprotein-like_sf"/>
</dbReference>
<comment type="caution">
    <text evidence="3">The sequence shown here is derived from an EMBL/GenBank/DDBJ whole genome shotgun (WGS) entry which is preliminary data.</text>
</comment>
<dbReference type="PANTHER" id="PTHR47307">
    <property type="entry name" value="GLUTATHIONE-REGULATED POTASSIUM-EFFLUX SYSTEM ANCILLARY PROTEIN KEFG"/>
    <property type="match status" value="1"/>
</dbReference>
<dbReference type="GO" id="GO:0009055">
    <property type="term" value="F:electron transfer activity"/>
    <property type="evidence" value="ECO:0007669"/>
    <property type="project" value="TreeGrafter"/>
</dbReference>
<dbReference type="Proteomes" id="UP001058124">
    <property type="component" value="Unassembled WGS sequence"/>
</dbReference>
<protein>
    <submittedName>
        <fullName evidence="3">Glutathione-regulated potassium-efflux system ancillary protein KefG</fullName>
    </submittedName>
</protein>
<dbReference type="GO" id="GO:0010181">
    <property type="term" value="F:FMN binding"/>
    <property type="evidence" value="ECO:0007669"/>
    <property type="project" value="TreeGrafter"/>
</dbReference>
<keyword evidence="4" id="KW-1185">Reference proteome</keyword>
<dbReference type="NCBIfam" id="NF003430">
    <property type="entry name" value="PRK04930.1"/>
    <property type="match status" value="1"/>
</dbReference>
<sequence length="192" mass="21928">MTIAQGGKMSNLPTTLILFAHPEPRSSVANRALLRIAKTLDNVTFRDLYAHYPDFFINVQREQQLLRTHDVIVFQFPIHTYSCPALMKEWIDRVLNLQFAGSIGANELSGKRFRLVVTAGAAENSYRSDGLVGFSLHEILLPFRIMAKACGMEWVEPMIVYRARRQEESELQQLALQYAEWLSQPVTERSDA</sequence>